<organism evidence="3 4">
    <name type="scientific">Staphylotrichum tortipilum</name>
    <dbReference type="NCBI Taxonomy" id="2831512"/>
    <lineage>
        <taxon>Eukaryota</taxon>
        <taxon>Fungi</taxon>
        <taxon>Dikarya</taxon>
        <taxon>Ascomycota</taxon>
        <taxon>Pezizomycotina</taxon>
        <taxon>Sordariomycetes</taxon>
        <taxon>Sordariomycetidae</taxon>
        <taxon>Sordariales</taxon>
        <taxon>Chaetomiaceae</taxon>
        <taxon>Staphylotrichum</taxon>
    </lineage>
</organism>
<sequence length="181" mass="21091">MDGYYTYDQSPHPVSPPSPFRPAKPEDWEPYHDIIAHLYNTMNLKLKDVMAEMEQTYGFKATEKQYKTQLKKWSLDTKYIKASEYLFMIKTMRERAAQNPPKETQFILRGRVVDPKDIARFEKRAQKRGSLKKGDPIQCDEQVEDLVYGTPAPEEASYAAAYAEAYESYQYDSTGDYSYGY</sequence>
<keyword evidence="4" id="KW-1185">Reference proteome</keyword>
<proteinExistence type="predicted"/>
<gene>
    <name evidence="3" type="ORF">C8A05DRAFT_30487</name>
</gene>
<reference evidence="3" key="1">
    <citation type="journal article" date="2023" name="Mol. Phylogenet. Evol.">
        <title>Genome-scale phylogeny and comparative genomics of the fungal order Sordariales.</title>
        <authorList>
            <person name="Hensen N."/>
            <person name="Bonometti L."/>
            <person name="Westerberg I."/>
            <person name="Brannstrom I.O."/>
            <person name="Guillou S."/>
            <person name="Cros-Aarteil S."/>
            <person name="Calhoun S."/>
            <person name="Haridas S."/>
            <person name="Kuo A."/>
            <person name="Mondo S."/>
            <person name="Pangilinan J."/>
            <person name="Riley R."/>
            <person name="LaButti K."/>
            <person name="Andreopoulos B."/>
            <person name="Lipzen A."/>
            <person name="Chen C."/>
            <person name="Yan M."/>
            <person name="Daum C."/>
            <person name="Ng V."/>
            <person name="Clum A."/>
            <person name="Steindorff A."/>
            <person name="Ohm R.A."/>
            <person name="Martin F."/>
            <person name="Silar P."/>
            <person name="Natvig D.O."/>
            <person name="Lalanne C."/>
            <person name="Gautier V."/>
            <person name="Ament-Velasquez S.L."/>
            <person name="Kruys A."/>
            <person name="Hutchinson M.I."/>
            <person name="Powell A.J."/>
            <person name="Barry K."/>
            <person name="Miller A.N."/>
            <person name="Grigoriev I.V."/>
            <person name="Debuchy R."/>
            <person name="Gladieux P."/>
            <person name="Hiltunen Thoren M."/>
            <person name="Johannesson H."/>
        </authorList>
    </citation>
    <scope>NUCLEOTIDE SEQUENCE</scope>
    <source>
        <strain evidence="3">CBS 103.79</strain>
    </source>
</reference>
<evidence type="ECO:0000313" key="3">
    <source>
        <dbReference type="EMBL" id="KAK3905674.1"/>
    </source>
</evidence>
<evidence type="ECO:0000259" key="2">
    <source>
        <dbReference type="Pfam" id="PF14420"/>
    </source>
</evidence>
<name>A0AAN6RWT9_9PEZI</name>
<comment type="caution">
    <text evidence="3">The sequence shown here is derived from an EMBL/GenBank/DDBJ whole genome shotgun (WGS) entry which is preliminary data.</text>
</comment>
<dbReference type="AlphaFoldDB" id="A0AAN6RWT9"/>
<dbReference type="InterPro" id="IPR025676">
    <property type="entry name" value="Clr5_dom"/>
</dbReference>
<reference evidence="3" key="2">
    <citation type="submission" date="2023-05" db="EMBL/GenBank/DDBJ databases">
        <authorList>
            <consortium name="Lawrence Berkeley National Laboratory"/>
            <person name="Steindorff A."/>
            <person name="Hensen N."/>
            <person name="Bonometti L."/>
            <person name="Westerberg I."/>
            <person name="Brannstrom I.O."/>
            <person name="Guillou S."/>
            <person name="Cros-Aarteil S."/>
            <person name="Calhoun S."/>
            <person name="Haridas S."/>
            <person name="Kuo A."/>
            <person name="Mondo S."/>
            <person name="Pangilinan J."/>
            <person name="Riley R."/>
            <person name="Labutti K."/>
            <person name="Andreopoulos B."/>
            <person name="Lipzen A."/>
            <person name="Chen C."/>
            <person name="Yanf M."/>
            <person name="Daum C."/>
            <person name="Ng V."/>
            <person name="Clum A."/>
            <person name="Ohm R."/>
            <person name="Martin F."/>
            <person name="Silar P."/>
            <person name="Natvig D."/>
            <person name="Lalanne C."/>
            <person name="Gautier V."/>
            <person name="Ament-Velasquez S.L."/>
            <person name="Kruys A."/>
            <person name="Hutchinson M.I."/>
            <person name="Powell A.J."/>
            <person name="Barry K."/>
            <person name="Miller A.N."/>
            <person name="Grigoriev I.V."/>
            <person name="Debuchy R."/>
            <person name="Gladieux P."/>
            <person name="Thoren M.H."/>
            <person name="Johannesson H."/>
        </authorList>
    </citation>
    <scope>NUCLEOTIDE SEQUENCE</scope>
    <source>
        <strain evidence="3">CBS 103.79</strain>
    </source>
</reference>
<feature type="region of interest" description="Disordered" evidence="1">
    <location>
        <begin position="1"/>
        <end position="23"/>
    </location>
</feature>
<dbReference type="EMBL" id="MU855350">
    <property type="protein sequence ID" value="KAK3905674.1"/>
    <property type="molecule type" value="Genomic_DNA"/>
</dbReference>
<dbReference type="Pfam" id="PF14420">
    <property type="entry name" value="Clr5"/>
    <property type="match status" value="1"/>
</dbReference>
<protein>
    <recommendedName>
        <fullName evidence="2">Clr5 domain-containing protein</fullName>
    </recommendedName>
</protein>
<accession>A0AAN6RWT9</accession>
<evidence type="ECO:0000313" key="4">
    <source>
        <dbReference type="Proteomes" id="UP001303889"/>
    </source>
</evidence>
<dbReference type="Proteomes" id="UP001303889">
    <property type="component" value="Unassembled WGS sequence"/>
</dbReference>
<dbReference type="PANTHER" id="PTHR38788">
    <property type="entry name" value="CLR5 DOMAIN-CONTAINING PROTEIN"/>
    <property type="match status" value="1"/>
</dbReference>
<feature type="domain" description="Clr5" evidence="2">
    <location>
        <begin position="25"/>
        <end position="76"/>
    </location>
</feature>
<evidence type="ECO:0000256" key="1">
    <source>
        <dbReference type="SAM" id="MobiDB-lite"/>
    </source>
</evidence>
<dbReference type="PANTHER" id="PTHR38788:SF3">
    <property type="entry name" value="CLR5 DOMAIN-CONTAINING PROTEIN"/>
    <property type="match status" value="1"/>
</dbReference>
<feature type="compositionally biased region" description="Pro residues" evidence="1">
    <location>
        <begin position="13"/>
        <end position="22"/>
    </location>
</feature>